<dbReference type="AlphaFoldDB" id="A0A852VJV8"/>
<reference evidence="2 3" key="1">
    <citation type="submission" date="2020-07" db="EMBL/GenBank/DDBJ databases">
        <title>Genomic Encyclopedia of Type Strains, Phase IV (KMG-V): Genome sequencing to study the core and pangenomes of soil and plant-associated prokaryotes.</title>
        <authorList>
            <person name="Whitman W."/>
        </authorList>
    </citation>
    <scope>NUCLEOTIDE SEQUENCE [LARGE SCALE GENOMIC DNA]</scope>
    <source>
        <strain evidence="2 3">M8UP22</strain>
    </source>
</reference>
<sequence>MAKLSFGMMQSLDGYVDGAAGNIQLGPPDTVLFCHFADHFNSLEGTLCGRRMYQIMQYWDEDQPGWEEIGHVFAKAWRSKPKWVASRTSTSVGPNATLVQGDLIDFVAKLKYERPGEISVSGPEIAGVLSAAGLIDEYRLYFRPAVLGAGKPFFMGSNVPKLRLTHFEAIGAEAVCLTYVPA</sequence>
<organism evidence="2 3">
    <name type="scientific">Tunturiibacter lichenicola</name>
    <dbReference type="NCBI Taxonomy" id="2051959"/>
    <lineage>
        <taxon>Bacteria</taxon>
        <taxon>Pseudomonadati</taxon>
        <taxon>Acidobacteriota</taxon>
        <taxon>Terriglobia</taxon>
        <taxon>Terriglobales</taxon>
        <taxon>Acidobacteriaceae</taxon>
        <taxon>Tunturiibacter</taxon>
    </lineage>
</organism>
<evidence type="ECO:0000259" key="1">
    <source>
        <dbReference type="Pfam" id="PF01872"/>
    </source>
</evidence>
<dbReference type="InterPro" id="IPR002734">
    <property type="entry name" value="RibDG_C"/>
</dbReference>
<dbReference type="SUPFAM" id="SSF53597">
    <property type="entry name" value="Dihydrofolate reductase-like"/>
    <property type="match status" value="1"/>
</dbReference>
<dbReference type="GO" id="GO:0008703">
    <property type="term" value="F:5-amino-6-(5-phosphoribosylamino)uracil reductase activity"/>
    <property type="evidence" value="ECO:0007669"/>
    <property type="project" value="InterPro"/>
</dbReference>
<accession>A0A852VJV8</accession>
<name>A0A852VJV8_9BACT</name>
<dbReference type="EMBL" id="JACCCU010000002">
    <property type="protein sequence ID" value="NYF90415.1"/>
    <property type="molecule type" value="Genomic_DNA"/>
</dbReference>
<protein>
    <submittedName>
        <fullName evidence="2">Dihydrofolate reductase</fullName>
    </submittedName>
</protein>
<dbReference type="Pfam" id="PF01872">
    <property type="entry name" value="RibD_C"/>
    <property type="match status" value="1"/>
</dbReference>
<feature type="domain" description="Bacterial bifunctional deaminase-reductase C-terminal" evidence="1">
    <location>
        <begin position="5"/>
        <end position="174"/>
    </location>
</feature>
<comment type="caution">
    <text evidence="2">The sequence shown here is derived from an EMBL/GenBank/DDBJ whole genome shotgun (WGS) entry which is preliminary data.</text>
</comment>
<evidence type="ECO:0000313" key="2">
    <source>
        <dbReference type="EMBL" id="NYF90415.1"/>
    </source>
</evidence>
<proteinExistence type="predicted"/>
<dbReference type="GO" id="GO:0009231">
    <property type="term" value="P:riboflavin biosynthetic process"/>
    <property type="evidence" value="ECO:0007669"/>
    <property type="project" value="InterPro"/>
</dbReference>
<dbReference type="Proteomes" id="UP000564385">
    <property type="component" value="Unassembled WGS sequence"/>
</dbReference>
<dbReference type="InterPro" id="IPR024072">
    <property type="entry name" value="DHFR-like_dom_sf"/>
</dbReference>
<gene>
    <name evidence="2" type="ORF">HDF08_002517</name>
</gene>
<dbReference type="Gene3D" id="3.40.430.10">
    <property type="entry name" value="Dihydrofolate Reductase, subunit A"/>
    <property type="match status" value="1"/>
</dbReference>
<evidence type="ECO:0000313" key="3">
    <source>
        <dbReference type="Proteomes" id="UP000564385"/>
    </source>
</evidence>